<name>A0A6J7GDG0_9ZZZZ</name>
<proteinExistence type="predicted"/>
<dbReference type="EMBL" id="CAFBML010000075">
    <property type="protein sequence ID" value="CAB4904558.1"/>
    <property type="molecule type" value="Genomic_DNA"/>
</dbReference>
<organism evidence="1">
    <name type="scientific">freshwater metagenome</name>
    <dbReference type="NCBI Taxonomy" id="449393"/>
    <lineage>
        <taxon>unclassified sequences</taxon>
        <taxon>metagenomes</taxon>
        <taxon>ecological metagenomes</taxon>
    </lineage>
</organism>
<dbReference type="Gene3D" id="1.25.10.90">
    <property type="match status" value="1"/>
</dbReference>
<dbReference type="SUPFAM" id="SSF48371">
    <property type="entry name" value="ARM repeat"/>
    <property type="match status" value="1"/>
</dbReference>
<dbReference type="InterPro" id="IPR016024">
    <property type="entry name" value="ARM-type_fold"/>
</dbReference>
<dbReference type="AlphaFoldDB" id="A0A6J7GDG0"/>
<dbReference type="InterPro" id="IPR014825">
    <property type="entry name" value="DNA_alkylation"/>
</dbReference>
<sequence>MDYPGSSALLAKLAKSKNLWEQRASIMFTWAHIRAGQLKVSTKQVELFLDHPHDLIHKTAGWMLREVGKRDIKLLRSFLDAHAAIMPRVMLRYAIEKMTETERAKWLGKAKS</sequence>
<dbReference type="Pfam" id="PF08713">
    <property type="entry name" value="DNA_alkylation"/>
    <property type="match status" value="1"/>
</dbReference>
<evidence type="ECO:0000313" key="1">
    <source>
        <dbReference type="EMBL" id="CAB4904558.1"/>
    </source>
</evidence>
<protein>
    <submittedName>
        <fullName evidence="1">Unannotated protein</fullName>
    </submittedName>
</protein>
<gene>
    <name evidence="1" type="ORF">UFOPK3592_00640</name>
</gene>
<reference evidence="1" key="1">
    <citation type="submission" date="2020-05" db="EMBL/GenBank/DDBJ databases">
        <authorList>
            <person name="Chiriac C."/>
            <person name="Salcher M."/>
            <person name="Ghai R."/>
            <person name="Kavagutti S V."/>
        </authorList>
    </citation>
    <scope>NUCLEOTIDE SEQUENCE</scope>
</reference>
<accession>A0A6J7GDG0</accession>
<dbReference type="CDD" id="cd06561">
    <property type="entry name" value="AlkD_like"/>
    <property type="match status" value="1"/>
</dbReference>
<dbReference type="PANTHER" id="PTHR34070:SF1">
    <property type="entry name" value="DNA ALKYLATION REPAIR PROTEIN"/>
    <property type="match status" value="1"/>
</dbReference>
<dbReference type="PANTHER" id="PTHR34070">
    <property type="entry name" value="ARMADILLO-TYPE FOLD"/>
    <property type="match status" value="1"/>
</dbReference>